<proteinExistence type="predicted"/>
<protein>
    <submittedName>
        <fullName evidence="1">Uncharacterized protein</fullName>
    </submittedName>
</protein>
<gene>
    <name evidence="1" type="ORF">VFH_III143560</name>
</gene>
<dbReference type="EMBL" id="OX451738">
    <property type="protein sequence ID" value="CAI8604651.1"/>
    <property type="molecule type" value="Genomic_DNA"/>
</dbReference>
<keyword evidence="2" id="KW-1185">Reference proteome</keyword>
<dbReference type="Proteomes" id="UP001157006">
    <property type="component" value="Chromosome 3"/>
</dbReference>
<evidence type="ECO:0000313" key="1">
    <source>
        <dbReference type="EMBL" id="CAI8604651.1"/>
    </source>
</evidence>
<dbReference type="AlphaFoldDB" id="A0AAV1A2Z4"/>
<organism evidence="1 2">
    <name type="scientific">Vicia faba</name>
    <name type="common">Broad bean</name>
    <name type="synonym">Faba vulgaris</name>
    <dbReference type="NCBI Taxonomy" id="3906"/>
    <lineage>
        <taxon>Eukaryota</taxon>
        <taxon>Viridiplantae</taxon>
        <taxon>Streptophyta</taxon>
        <taxon>Embryophyta</taxon>
        <taxon>Tracheophyta</taxon>
        <taxon>Spermatophyta</taxon>
        <taxon>Magnoliopsida</taxon>
        <taxon>eudicotyledons</taxon>
        <taxon>Gunneridae</taxon>
        <taxon>Pentapetalae</taxon>
        <taxon>rosids</taxon>
        <taxon>fabids</taxon>
        <taxon>Fabales</taxon>
        <taxon>Fabaceae</taxon>
        <taxon>Papilionoideae</taxon>
        <taxon>50 kb inversion clade</taxon>
        <taxon>NPAAA clade</taxon>
        <taxon>Hologalegina</taxon>
        <taxon>IRL clade</taxon>
        <taxon>Fabeae</taxon>
        <taxon>Vicia</taxon>
    </lineage>
</organism>
<accession>A0AAV1A2Z4</accession>
<reference evidence="1 2" key="1">
    <citation type="submission" date="2023-01" db="EMBL/GenBank/DDBJ databases">
        <authorList>
            <person name="Kreplak J."/>
        </authorList>
    </citation>
    <scope>NUCLEOTIDE SEQUENCE [LARGE SCALE GENOMIC DNA]</scope>
</reference>
<name>A0AAV1A2Z4_VICFA</name>
<evidence type="ECO:0000313" key="2">
    <source>
        <dbReference type="Proteomes" id="UP001157006"/>
    </source>
</evidence>
<sequence>MGWLSRIFKGSDHRVSEGHYFKDDSEENKKVKNVIDHKLQFEEDEQLARPVEETLNLESPPKHGNDNDMTVNFGIINASVVVLATYQSLIMSFPRLEITLTINHAIREATIQNVMSASASAHPYGTNIIALALQSETNSYIEPVD</sequence>